<dbReference type="InterPro" id="IPR029063">
    <property type="entry name" value="SAM-dependent_MTases_sf"/>
</dbReference>
<dbReference type="PANTHER" id="PTHR43591">
    <property type="entry name" value="METHYLTRANSFERASE"/>
    <property type="match status" value="1"/>
</dbReference>
<reference evidence="2 3" key="1">
    <citation type="submission" date="2019-11" db="EMBL/GenBank/DDBJ databases">
        <title>Comparative genomics of hydrocarbon-degrading Desulfosarcina strains.</title>
        <authorList>
            <person name="Watanabe M."/>
            <person name="Kojima H."/>
            <person name="Fukui M."/>
        </authorList>
    </citation>
    <scope>NUCLEOTIDE SEQUENCE [LARGE SCALE GENOMIC DNA]</scope>
    <source>
        <strain evidence="3">oXyS1</strain>
    </source>
</reference>
<protein>
    <recommendedName>
        <fullName evidence="1">Methyltransferase type 11 domain-containing protein</fullName>
    </recommendedName>
</protein>
<accession>A0A5K8AL09</accession>
<organism evidence="2 3">
    <name type="scientific">Desulfosarcina ovata subsp. ovata</name>
    <dbReference type="NCBI Taxonomy" id="2752305"/>
    <lineage>
        <taxon>Bacteria</taxon>
        <taxon>Pseudomonadati</taxon>
        <taxon>Thermodesulfobacteriota</taxon>
        <taxon>Desulfobacteria</taxon>
        <taxon>Desulfobacterales</taxon>
        <taxon>Desulfosarcinaceae</taxon>
        <taxon>Desulfosarcina</taxon>
    </lineage>
</organism>
<proteinExistence type="predicted"/>
<evidence type="ECO:0000259" key="1">
    <source>
        <dbReference type="Pfam" id="PF08241"/>
    </source>
</evidence>
<dbReference type="EMBL" id="AP021879">
    <property type="protein sequence ID" value="BBO93393.1"/>
    <property type="molecule type" value="Genomic_DNA"/>
</dbReference>
<sequence length="206" mass="22759">MQSNGRHSLSPVYPLIAQQVVDDYQVTRGTCVDIGTGPGHVGIELAKITDLEIYFVDLKPEVLAKAEHHVSECSLDNRVHFLEADVCQLPFCDHFADLVVSRGSLWFWDDQVKGLQEIHRVLKPGAIAFVGGGLGRYTPPSMRKRLKGQGRKMMEKHGGAKFLKGAELGQLLSDTGLDGCRLVADEKDQPATWIEIRKPSAETILL</sequence>
<dbReference type="AlphaFoldDB" id="A0A5K8AL09"/>
<dbReference type="CDD" id="cd02440">
    <property type="entry name" value="AdoMet_MTases"/>
    <property type="match status" value="1"/>
</dbReference>
<dbReference type="Proteomes" id="UP000422108">
    <property type="component" value="Chromosome"/>
</dbReference>
<dbReference type="PANTHER" id="PTHR43591:SF24">
    <property type="entry name" value="2-METHOXY-6-POLYPRENYL-1,4-BENZOQUINOL METHYLASE, MITOCHONDRIAL"/>
    <property type="match status" value="1"/>
</dbReference>
<dbReference type="GO" id="GO:0008757">
    <property type="term" value="F:S-adenosylmethionine-dependent methyltransferase activity"/>
    <property type="evidence" value="ECO:0007669"/>
    <property type="project" value="InterPro"/>
</dbReference>
<evidence type="ECO:0000313" key="3">
    <source>
        <dbReference type="Proteomes" id="UP000422108"/>
    </source>
</evidence>
<keyword evidence="3" id="KW-1185">Reference proteome</keyword>
<dbReference type="Gene3D" id="3.40.50.150">
    <property type="entry name" value="Vaccinia Virus protein VP39"/>
    <property type="match status" value="1"/>
</dbReference>
<gene>
    <name evidence="2" type="ORF">DSCOOX_65730</name>
</gene>
<dbReference type="RefSeq" id="WP_155313982.1">
    <property type="nucleotide sequence ID" value="NZ_AP021879.1"/>
</dbReference>
<evidence type="ECO:0000313" key="2">
    <source>
        <dbReference type="EMBL" id="BBO93393.1"/>
    </source>
</evidence>
<dbReference type="Pfam" id="PF08241">
    <property type="entry name" value="Methyltransf_11"/>
    <property type="match status" value="1"/>
</dbReference>
<feature type="domain" description="Methyltransferase type 11" evidence="1">
    <location>
        <begin position="32"/>
        <end position="129"/>
    </location>
</feature>
<name>A0A5K8AL09_9BACT</name>
<dbReference type="SUPFAM" id="SSF53335">
    <property type="entry name" value="S-adenosyl-L-methionine-dependent methyltransferases"/>
    <property type="match status" value="1"/>
</dbReference>
<dbReference type="InterPro" id="IPR013216">
    <property type="entry name" value="Methyltransf_11"/>
</dbReference>